<dbReference type="EMBL" id="LHPF02000011">
    <property type="protein sequence ID" value="PSC72283.1"/>
    <property type="molecule type" value="Genomic_DNA"/>
</dbReference>
<organism evidence="2 3">
    <name type="scientific">Micractinium conductrix</name>
    <dbReference type="NCBI Taxonomy" id="554055"/>
    <lineage>
        <taxon>Eukaryota</taxon>
        <taxon>Viridiplantae</taxon>
        <taxon>Chlorophyta</taxon>
        <taxon>core chlorophytes</taxon>
        <taxon>Trebouxiophyceae</taxon>
        <taxon>Chlorellales</taxon>
        <taxon>Chlorellaceae</taxon>
        <taxon>Chlorella clade</taxon>
        <taxon>Micractinium</taxon>
    </lineage>
</organism>
<proteinExistence type="predicted"/>
<feature type="region of interest" description="Disordered" evidence="1">
    <location>
        <begin position="1"/>
        <end position="22"/>
    </location>
</feature>
<dbReference type="Proteomes" id="UP000239649">
    <property type="component" value="Unassembled WGS sequence"/>
</dbReference>
<evidence type="ECO:0000313" key="3">
    <source>
        <dbReference type="Proteomes" id="UP000239649"/>
    </source>
</evidence>
<dbReference type="AlphaFoldDB" id="A0A2P6VDW1"/>
<reference evidence="2 3" key="1">
    <citation type="journal article" date="2018" name="Plant J.">
        <title>Genome sequences of Chlorella sorokiniana UTEX 1602 and Micractinium conductrix SAG 241.80: implications to maltose excretion by a green alga.</title>
        <authorList>
            <person name="Arriola M.B."/>
            <person name="Velmurugan N."/>
            <person name="Zhang Y."/>
            <person name="Plunkett M.H."/>
            <person name="Hondzo H."/>
            <person name="Barney B.M."/>
        </authorList>
    </citation>
    <scope>NUCLEOTIDE SEQUENCE [LARGE SCALE GENOMIC DNA]</scope>
    <source>
        <strain evidence="2 3">SAG 241.80</strain>
    </source>
</reference>
<sequence>MATPRSCPSGWKQLGIKPDGRPDEPHLIEASGLVADAVISRVLNGANCKLVNTPTRHVQVKKACAKGSLPPTKPLANSIITLDAVLPYACTQQDVFVTVGVRATLKLSNSANGYTLLSLTQL</sequence>
<evidence type="ECO:0000256" key="1">
    <source>
        <dbReference type="SAM" id="MobiDB-lite"/>
    </source>
</evidence>
<keyword evidence="3" id="KW-1185">Reference proteome</keyword>
<accession>A0A2P6VDW1</accession>
<protein>
    <submittedName>
        <fullName evidence="2">Glycerol-3-phosphate dehydrogenase</fullName>
    </submittedName>
</protein>
<evidence type="ECO:0000313" key="2">
    <source>
        <dbReference type="EMBL" id="PSC72283.1"/>
    </source>
</evidence>
<name>A0A2P6VDW1_9CHLO</name>
<gene>
    <name evidence="2" type="ORF">C2E20_4567</name>
</gene>
<comment type="caution">
    <text evidence="2">The sequence shown here is derived from an EMBL/GenBank/DDBJ whole genome shotgun (WGS) entry which is preliminary data.</text>
</comment>